<comment type="caution">
    <text evidence="1">The sequence shown here is derived from an EMBL/GenBank/DDBJ whole genome shotgun (WGS) entry which is preliminary data.</text>
</comment>
<name>A0ABP5KZM5_9ACTN</name>
<evidence type="ECO:0008006" key="3">
    <source>
        <dbReference type="Google" id="ProtNLM"/>
    </source>
</evidence>
<evidence type="ECO:0000313" key="1">
    <source>
        <dbReference type="EMBL" id="GAA2139595.1"/>
    </source>
</evidence>
<reference evidence="2" key="1">
    <citation type="journal article" date="2019" name="Int. J. Syst. Evol. Microbiol.">
        <title>The Global Catalogue of Microorganisms (GCM) 10K type strain sequencing project: providing services to taxonomists for standard genome sequencing and annotation.</title>
        <authorList>
            <consortium name="The Broad Institute Genomics Platform"/>
            <consortium name="The Broad Institute Genome Sequencing Center for Infectious Disease"/>
            <person name="Wu L."/>
            <person name="Ma J."/>
        </authorList>
    </citation>
    <scope>NUCLEOTIDE SEQUENCE [LARGE SCALE GENOMIC DNA]</scope>
    <source>
        <strain evidence="2">JCM 14560</strain>
    </source>
</reference>
<dbReference type="RefSeq" id="WP_344463435.1">
    <property type="nucleotide sequence ID" value="NZ_BAAANT010000009.1"/>
</dbReference>
<dbReference type="Proteomes" id="UP001422759">
    <property type="component" value="Unassembled WGS sequence"/>
</dbReference>
<accession>A0ABP5KZM5</accession>
<keyword evidence="2" id="KW-1185">Reference proteome</keyword>
<dbReference type="Pfam" id="PF06500">
    <property type="entry name" value="FrsA-like"/>
    <property type="match status" value="1"/>
</dbReference>
<proteinExistence type="predicted"/>
<protein>
    <recommendedName>
        <fullName evidence="3">Alpha/beta hydrolase</fullName>
    </recommendedName>
</protein>
<dbReference type="SUPFAM" id="SSF53474">
    <property type="entry name" value="alpha/beta-Hydrolases"/>
    <property type="match status" value="1"/>
</dbReference>
<dbReference type="InterPro" id="IPR029058">
    <property type="entry name" value="AB_hydrolase_fold"/>
</dbReference>
<sequence>MFDLDELKAYAKLHARGQGIDARRVAGILARIRNDETGSPDSWAKVWSTTADALAARGRHLEACRHYTMARFPYPADEERARAQRSAVEAFDRWRTALNRTAQGGIEPLELDLPGGTVRAWTAGLDAAEPRPLLLVTGGIVSVKEQWAQLLPKLAKQGFAAVVTELPGVGENTLRYDADSWRLFPELVDRLAGRARTTDVSLLALSFSGHLALRASAADPRFGRVLTVGAPVGPFFTDEDWWEVKVPAITKEVLLRLTGAADRPALRAELTGWGLTPAELDAVRIPVGYVRSTRDEIIPRADGELLAARLPKARFKEFDDVHGSPAHLGEMRLWLMHALLSSQGIQDHRTKALEVAMGLHRFADLLKGEAKAG</sequence>
<gene>
    <name evidence="1" type="ORF">GCM10009760_22070</name>
</gene>
<dbReference type="EMBL" id="BAAANT010000009">
    <property type="protein sequence ID" value="GAA2139595.1"/>
    <property type="molecule type" value="Genomic_DNA"/>
</dbReference>
<organism evidence="1 2">
    <name type="scientific">Kitasatospora kazusensis</name>
    <dbReference type="NCBI Taxonomy" id="407974"/>
    <lineage>
        <taxon>Bacteria</taxon>
        <taxon>Bacillati</taxon>
        <taxon>Actinomycetota</taxon>
        <taxon>Actinomycetes</taxon>
        <taxon>Kitasatosporales</taxon>
        <taxon>Streptomycetaceae</taxon>
        <taxon>Kitasatospora</taxon>
    </lineage>
</organism>
<dbReference type="Gene3D" id="3.40.50.1820">
    <property type="entry name" value="alpha/beta hydrolase"/>
    <property type="match status" value="1"/>
</dbReference>
<dbReference type="InterPro" id="IPR010520">
    <property type="entry name" value="FrsA-like"/>
</dbReference>
<evidence type="ECO:0000313" key="2">
    <source>
        <dbReference type="Proteomes" id="UP001422759"/>
    </source>
</evidence>